<dbReference type="InterPro" id="IPR051257">
    <property type="entry name" value="Diverse_CBS-Domain"/>
</dbReference>
<dbReference type="Pfam" id="PF00571">
    <property type="entry name" value="CBS"/>
    <property type="match status" value="2"/>
</dbReference>
<accession>A0A2S4HI54</accession>
<dbReference type="PROSITE" id="PS51371">
    <property type="entry name" value="CBS"/>
    <property type="match status" value="2"/>
</dbReference>
<evidence type="ECO:0000259" key="3">
    <source>
        <dbReference type="PROSITE" id="PS51371"/>
    </source>
</evidence>
<evidence type="ECO:0000256" key="1">
    <source>
        <dbReference type="ARBA" id="ARBA00023122"/>
    </source>
</evidence>
<evidence type="ECO:0000313" key="4">
    <source>
        <dbReference type="EMBL" id="POP53629.1"/>
    </source>
</evidence>
<comment type="caution">
    <text evidence="4">The sequence shown here is derived from an EMBL/GenBank/DDBJ whole genome shotgun (WGS) entry which is preliminary data.</text>
</comment>
<evidence type="ECO:0000256" key="2">
    <source>
        <dbReference type="PROSITE-ProRule" id="PRU00703"/>
    </source>
</evidence>
<dbReference type="SMART" id="SM00116">
    <property type="entry name" value="CBS"/>
    <property type="match status" value="2"/>
</dbReference>
<dbReference type="Gene3D" id="3.10.580.10">
    <property type="entry name" value="CBS-domain"/>
    <property type="match status" value="1"/>
</dbReference>
<dbReference type="InterPro" id="IPR000644">
    <property type="entry name" value="CBS_dom"/>
</dbReference>
<protein>
    <submittedName>
        <fullName evidence="4">CBS domain-containing protein</fullName>
    </submittedName>
</protein>
<gene>
    <name evidence="4" type="ORF">C0068_06425</name>
</gene>
<feature type="domain" description="CBS" evidence="3">
    <location>
        <begin position="75"/>
        <end position="133"/>
    </location>
</feature>
<sequence length="133" mass="14711">MSTPVVTVEMDDSLREVRHIFANTHFHHLLVAEEQRLVGILSDRDLFKAISPRSGTPVESSADAALLNKKVHQIMTRKPITVTDTDNIGDAWTVLEQHGLSCLPVVNAKSAPVGIISWRDILAAARTIIRDHD</sequence>
<proteinExistence type="predicted"/>
<dbReference type="CDD" id="cd04584">
    <property type="entry name" value="CBS_pair_AcuB_like"/>
    <property type="match status" value="1"/>
</dbReference>
<dbReference type="PANTHER" id="PTHR43080">
    <property type="entry name" value="CBS DOMAIN-CONTAINING PROTEIN CBSX3, MITOCHONDRIAL"/>
    <property type="match status" value="1"/>
</dbReference>
<feature type="domain" description="CBS" evidence="3">
    <location>
        <begin position="1"/>
        <end position="58"/>
    </location>
</feature>
<keyword evidence="1 2" id="KW-0129">CBS domain</keyword>
<organism evidence="4 5">
    <name type="scientific">Zhongshania marina</name>
    <dbReference type="NCBI Taxonomy" id="2304603"/>
    <lineage>
        <taxon>Bacteria</taxon>
        <taxon>Pseudomonadati</taxon>
        <taxon>Pseudomonadota</taxon>
        <taxon>Gammaproteobacteria</taxon>
        <taxon>Cellvibrionales</taxon>
        <taxon>Spongiibacteraceae</taxon>
        <taxon>Zhongshania</taxon>
    </lineage>
</organism>
<dbReference type="AlphaFoldDB" id="A0A2S4HI54"/>
<evidence type="ECO:0000313" key="5">
    <source>
        <dbReference type="Proteomes" id="UP000237222"/>
    </source>
</evidence>
<dbReference type="PANTHER" id="PTHR43080:SF2">
    <property type="entry name" value="CBS DOMAIN-CONTAINING PROTEIN"/>
    <property type="match status" value="1"/>
</dbReference>
<name>A0A2S4HI54_9GAMM</name>
<dbReference type="InterPro" id="IPR046342">
    <property type="entry name" value="CBS_dom_sf"/>
</dbReference>
<reference evidence="4" key="1">
    <citation type="submission" date="2018-01" db="EMBL/GenBank/DDBJ databases">
        <authorList>
            <person name="Yu X.-D."/>
        </authorList>
    </citation>
    <scope>NUCLEOTIDE SEQUENCE</scope>
    <source>
        <strain evidence="4">ZX-21</strain>
    </source>
</reference>
<dbReference type="EMBL" id="PQGG01000013">
    <property type="protein sequence ID" value="POP53629.1"/>
    <property type="molecule type" value="Genomic_DNA"/>
</dbReference>
<dbReference type="SUPFAM" id="SSF54631">
    <property type="entry name" value="CBS-domain pair"/>
    <property type="match status" value="1"/>
</dbReference>
<dbReference type="OrthoDB" id="9794094at2"/>
<dbReference type="Proteomes" id="UP000237222">
    <property type="component" value="Unassembled WGS sequence"/>
</dbReference>